<gene>
    <name evidence="1" type="ORF">KV110_04865</name>
</gene>
<name>A0ABX8RS56_NOCIO</name>
<evidence type="ECO:0000313" key="2">
    <source>
        <dbReference type="Proteomes" id="UP000694257"/>
    </source>
</evidence>
<dbReference type="EMBL" id="CP078145">
    <property type="protein sequence ID" value="QXN92485.1"/>
    <property type="molecule type" value="Genomic_DNA"/>
</dbReference>
<protein>
    <submittedName>
        <fullName evidence="1">Uncharacterized protein</fullName>
    </submittedName>
</protein>
<sequence>MREDFPNDDELRSNFEELLASVRGGDGLFTESGLDTETENALLAIARAYPEVPDHLITAARRAFAGQLDGSNAAAVKAATARKIAEINRRGTTR</sequence>
<accession>A0ABX8RS56</accession>
<keyword evidence="2" id="KW-1185">Reference proteome</keyword>
<proteinExistence type="predicted"/>
<organism evidence="1 2">
    <name type="scientific">Nocardia iowensis</name>
    <dbReference type="NCBI Taxonomy" id="204891"/>
    <lineage>
        <taxon>Bacteria</taxon>
        <taxon>Bacillati</taxon>
        <taxon>Actinomycetota</taxon>
        <taxon>Actinomycetes</taxon>
        <taxon>Mycobacteriales</taxon>
        <taxon>Nocardiaceae</taxon>
        <taxon>Nocardia</taxon>
    </lineage>
</organism>
<dbReference type="Proteomes" id="UP000694257">
    <property type="component" value="Chromosome"/>
</dbReference>
<dbReference type="RefSeq" id="WP_218473805.1">
    <property type="nucleotide sequence ID" value="NZ_BAABJN010000005.1"/>
</dbReference>
<evidence type="ECO:0000313" key="1">
    <source>
        <dbReference type="EMBL" id="QXN92485.1"/>
    </source>
</evidence>
<reference evidence="1 2" key="1">
    <citation type="submission" date="2021-07" db="EMBL/GenBank/DDBJ databases">
        <title>Whole Genome Sequence of Nocardia Iowensis.</title>
        <authorList>
            <person name="Lamm A."/>
            <person name="Collins-Fairclough A.M."/>
            <person name="Bunk B."/>
            <person name="Sproer C."/>
        </authorList>
    </citation>
    <scope>NUCLEOTIDE SEQUENCE [LARGE SCALE GENOMIC DNA]</scope>
    <source>
        <strain evidence="1 2">NRRL 5646</strain>
    </source>
</reference>